<organism evidence="3 4">
    <name type="scientific">Haloarcula argentinensis</name>
    <dbReference type="NCBI Taxonomy" id="43776"/>
    <lineage>
        <taxon>Archaea</taxon>
        <taxon>Methanobacteriati</taxon>
        <taxon>Methanobacteriota</taxon>
        <taxon>Stenosarchaea group</taxon>
        <taxon>Halobacteria</taxon>
        <taxon>Halobacteriales</taxon>
        <taxon>Haloarculaceae</taxon>
        <taxon>Haloarcula</taxon>
    </lineage>
</organism>
<dbReference type="Gene3D" id="3.40.50.2000">
    <property type="entry name" value="Glycogen Phosphorylase B"/>
    <property type="match status" value="2"/>
</dbReference>
<evidence type="ECO:0008006" key="5">
    <source>
        <dbReference type="Google" id="ProtNLM"/>
    </source>
</evidence>
<feature type="domain" description="Glycosyl transferase family 1" evidence="1">
    <location>
        <begin position="202"/>
        <end position="366"/>
    </location>
</feature>
<proteinExistence type="predicted"/>
<dbReference type="Proteomes" id="UP000656367">
    <property type="component" value="Unassembled WGS sequence"/>
</dbReference>
<evidence type="ECO:0000313" key="3">
    <source>
        <dbReference type="EMBL" id="GGM45129.1"/>
    </source>
</evidence>
<dbReference type="EMBL" id="BMON01000002">
    <property type="protein sequence ID" value="GGM45129.1"/>
    <property type="molecule type" value="Genomic_DNA"/>
</dbReference>
<evidence type="ECO:0000259" key="1">
    <source>
        <dbReference type="Pfam" id="PF00534"/>
    </source>
</evidence>
<dbReference type="AlphaFoldDB" id="A0A830FVD1"/>
<gene>
    <name evidence="3" type="ORF">GCM10009006_28190</name>
</gene>
<dbReference type="PANTHER" id="PTHR45947">
    <property type="entry name" value="SULFOQUINOVOSYL TRANSFERASE SQD2"/>
    <property type="match status" value="1"/>
</dbReference>
<dbReference type="InterPro" id="IPR050194">
    <property type="entry name" value="Glycosyltransferase_grp1"/>
</dbReference>
<feature type="domain" description="Glycosyltransferase subfamily 4-like N-terminal" evidence="2">
    <location>
        <begin position="27"/>
        <end position="197"/>
    </location>
</feature>
<dbReference type="InterPro" id="IPR001296">
    <property type="entry name" value="Glyco_trans_1"/>
</dbReference>
<reference evidence="3" key="1">
    <citation type="journal article" date="2014" name="Int. J. Syst. Evol. Microbiol.">
        <title>Complete genome sequence of Corynebacterium casei LMG S-19264T (=DSM 44701T), isolated from a smear-ripened cheese.</title>
        <authorList>
            <consortium name="US DOE Joint Genome Institute (JGI-PGF)"/>
            <person name="Walter F."/>
            <person name="Albersmeier A."/>
            <person name="Kalinowski J."/>
            <person name="Ruckert C."/>
        </authorList>
    </citation>
    <scope>NUCLEOTIDE SEQUENCE</scope>
    <source>
        <strain evidence="3">JCM 15759</strain>
    </source>
</reference>
<dbReference type="SUPFAM" id="SSF53756">
    <property type="entry name" value="UDP-Glycosyltransferase/glycogen phosphorylase"/>
    <property type="match status" value="1"/>
</dbReference>
<dbReference type="Pfam" id="PF00534">
    <property type="entry name" value="Glycos_transf_1"/>
    <property type="match status" value="1"/>
</dbReference>
<dbReference type="PANTHER" id="PTHR45947:SF14">
    <property type="entry name" value="SLL1723 PROTEIN"/>
    <property type="match status" value="1"/>
</dbReference>
<comment type="caution">
    <text evidence="3">The sequence shown here is derived from an EMBL/GenBank/DDBJ whole genome shotgun (WGS) entry which is preliminary data.</text>
</comment>
<protein>
    <recommendedName>
        <fullName evidence="5">Glycosyltransferase</fullName>
    </recommendedName>
</protein>
<reference evidence="3" key="2">
    <citation type="submission" date="2020-09" db="EMBL/GenBank/DDBJ databases">
        <authorList>
            <person name="Sun Q."/>
            <person name="Ohkuma M."/>
        </authorList>
    </citation>
    <scope>NUCLEOTIDE SEQUENCE</scope>
    <source>
        <strain evidence="3">JCM 15759</strain>
    </source>
</reference>
<dbReference type="InterPro" id="IPR028098">
    <property type="entry name" value="Glyco_trans_4-like_N"/>
</dbReference>
<sequence>MTDTVQPTVKESVNVLLAPGIFPPDSGGPATFVSSLGRELVNRGHSVRVVTNGRASAGFDDQYPFKVVRIPRGNSVVSRYARQIRTLVAELRSYDPDVMLVNAFDLQATTAGRIVGVPTVSKIVGDSAWERARRSGETCKHIEDFQQFTFNPKLEGWKVLRTAPVRLADHVAVPSEFLRSLVTGWGVDPDETSVIYNAIDIDRPSVADSNRPPRIVTVGRLVPWKGIDGIIDAFQQTDVADAELHIVGDGPERNALEARASRQGVGDQVVFHGRIPHEQVLEIVSQSRVFALNSTYEGLPHVVLEAMACGTPVVASAVCGTPEAITDGEDGFLVQQDDIESFSKRFEQLLSNPSLRNRLRTQAYKRLESQFEHEKMVAEYETLLREVASTRGCE</sequence>
<dbReference type="CDD" id="cd03801">
    <property type="entry name" value="GT4_PimA-like"/>
    <property type="match status" value="1"/>
</dbReference>
<dbReference type="Pfam" id="PF13579">
    <property type="entry name" value="Glyco_trans_4_4"/>
    <property type="match status" value="1"/>
</dbReference>
<evidence type="ECO:0000313" key="4">
    <source>
        <dbReference type="Proteomes" id="UP000656367"/>
    </source>
</evidence>
<dbReference type="GO" id="GO:0016757">
    <property type="term" value="F:glycosyltransferase activity"/>
    <property type="evidence" value="ECO:0007669"/>
    <property type="project" value="InterPro"/>
</dbReference>
<evidence type="ECO:0000259" key="2">
    <source>
        <dbReference type="Pfam" id="PF13579"/>
    </source>
</evidence>
<accession>A0A830FVD1</accession>
<name>A0A830FVD1_HALAR</name>